<dbReference type="EMBL" id="LQOF01000410">
    <property type="protein sequence ID" value="KXT64425.1"/>
    <property type="molecule type" value="Genomic_DNA"/>
</dbReference>
<protein>
    <recommendedName>
        <fullName evidence="1">ABM domain-containing protein</fullName>
    </recommendedName>
</protein>
<reference evidence="4 5" key="1">
    <citation type="submission" date="2016-01" db="EMBL/GenBank/DDBJ databases">
        <title>Highly variable Streptococcus oralis are common among viridans streptococci isolated from primates.</title>
        <authorList>
            <person name="Denapaite D."/>
            <person name="Rieger M."/>
            <person name="Koendgen S."/>
            <person name="Brueckner R."/>
            <person name="Ochigava I."/>
            <person name="Kappeler P."/>
            <person name="Maetz-Rensing K."/>
            <person name="Leendertz F."/>
            <person name="Hakenbeck R."/>
        </authorList>
    </citation>
    <scope>NUCLEOTIDE SEQUENCE [LARGE SCALE GENOMIC DNA]</scope>
    <source>
        <strain evidence="2 4">DD02</strain>
        <strain evidence="3 5">DD03</strain>
    </source>
</reference>
<dbReference type="Gene3D" id="3.30.70.100">
    <property type="match status" value="1"/>
</dbReference>
<evidence type="ECO:0000313" key="5">
    <source>
        <dbReference type="Proteomes" id="UP000071927"/>
    </source>
</evidence>
<dbReference type="EMBL" id="LQXV01000167">
    <property type="protein sequence ID" value="KXU09152.1"/>
    <property type="molecule type" value="Genomic_DNA"/>
</dbReference>
<accession>A0A139R2Z5</accession>
<gene>
    <name evidence="2" type="ORF">SGADD02_02055</name>
    <name evidence="3" type="ORF">SGADD03_01007</name>
</gene>
<dbReference type="InterPro" id="IPR011008">
    <property type="entry name" value="Dimeric_a/b-barrel"/>
</dbReference>
<evidence type="ECO:0000259" key="1">
    <source>
        <dbReference type="PROSITE" id="PS51725"/>
    </source>
</evidence>
<dbReference type="AlphaFoldDB" id="A0A139R2Z5"/>
<dbReference type="Proteomes" id="UP000070198">
    <property type="component" value="Unassembled WGS sequence"/>
</dbReference>
<dbReference type="RefSeq" id="WP_061459182.1">
    <property type="nucleotide sequence ID" value="NZ_KQ968756.1"/>
</dbReference>
<feature type="domain" description="ABM" evidence="1">
    <location>
        <begin position="2"/>
        <end position="96"/>
    </location>
</feature>
<organism evidence="3 5">
    <name type="scientific">Streptococcus gallolyticus</name>
    <dbReference type="NCBI Taxonomy" id="315405"/>
    <lineage>
        <taxon>Bacteria</taxon>
        <taxon>Bacillati</taxon>
        <taxon>Bacillota</taxon>
        <taxon>Bacilli</taxon>
        <taxon>Lactobacillales</taxon>
        <taxon>Streptococcaceae</taxon>
        <taxon>Streptococcus</taxon>
    </lineage>
</organism>
<dbReference type="PATRIC" id="fig|315405.11.peg.2390"/>
<comment type="caution">
    <text evidence="3">The sequence shown here is derived from an EMBL/GenBank/DDBJ whole genome shotgun (WGS) entry which is preliminary data.</text>
</comment>
<sequence>MLIKTITFEVKASEKNRFEEKFHNDHISLQNWETCLGSEIWIQNKVGADTVAFTAVSRWNNHEDFNAWLKRPEHEQRHQKLRKEHRFDKNEKSPIVSKTAHEYTVLGD</sequence>
<name>A0A139R2Z5_9STRE</name>
<evidence type="ECO:0000313" key="4">
    <source>
        <dbReference type="Proteomes" id="UP000070198"/>
    </source>
</evidence>
<evidence type="ECO:0000313" key="2">
    <source>
        <dbReference type="EMBL" id="KXT64425.1"/>
    </source>
</evidence>
<evidence type="ECO:0000313" key="3">
    <source>
        <dbReference type="EMBL" id="KXU09152.1"/>
    </source>
</evidence>
<dbReference type="PROSITE" id="PS51725">
    <property type="entry name" value="ABM"/>
    <property type="match status" value="1"/>
</dbReference>
<dbReference type="Proteomes" id="UP000071927">
    <property type="component" value="Unassembled WGS sequence"/>
</dbReference>
<proteinExistence type="predicted"/>
<dbReference type="InterPro" id="IPR007138">
    <property type="entry name" value="ABM_dom"/>
</dbReference>
<dbReference type="SUPFAM" id="SSF54909">
    <property type="entry name" value="Dimeric alpha+beta barrel"/>
    <property type="match status" value="1"/>
</dbReference>
<dbReference type="Pfam" id="PF03992">
    <property type="entry name" value="ABM"/>
    <property type="match status" value="1"/>
</dbReference>